<dbReference type="Proteomes" id="UP000996601">
    <property type="component" value="Unassembled WGS sequence"/>
</dbReference>
<dbReference type="EMBL" id="WHSB02000002">
    <property type="protein sequence ID" value="MCQ4629903.1"/>
    <property type="molecule type" value="Genomic_DNA"/>
</dbReference>
<proteinExistence type="predicted"/>
<organism evidence="1 2">
    <name type="scientific">Shinella lacus</name>
    <dbReference type="NCBI Taxonomy" id="2654216"/>
    <lineage>
        <taxon>Bacteria</taxon>
        <taxon>Pseudomonadati</taxon>
        <taxon>Pseudomonadota</taxon>
        <taxon>Alphaproteobacteria</taxon>
        <taxon>Hyphomicrobiales</taxon>
        <taxon>Rhizobiaceae</taxon>
        <taxon>Shinella</taxon>
    </lineage>
</organism>
<accession>A0ABT1R400</accession>
<keyword evidence="2" id="KW-1185">Reference proteome</keyword>
<protein>
    <recommendedName>
        <fullName evidence="3">Co-chaperone DjlA N-terminal domain-containing protein</fullName>
    </recommendedName>
</protein>
<name>A0ABT1R400_9HYPH</name>
<reference evidence="1" key="1">
    <citation type="submission" date="2021-07" db="EMBL/GenBank/DDBJ databases">
        <title>Shinella sp. nov., a novel member of the genus Shinella from water.</title>
        <authorList>
            <person name="Deng Y."/>
        </authorList>
    </citation>
    <scope>NUCLEOTIDE SEQUENCE</scope>
    <source>
        <strain evidence="1">CPCC 100929</strain>
    </source>
</reference>
<evidence type="ECO:0008006" key="3">
    <source>
        <dbReference type="Google" id="ProtNLM"/>
    </source>
</evidence>
<comment type="caution">
    <text evidence="1">The sequence shown here is derived from an EMBL/GenBank/DDBJ whole genome shotgun (WGS) entry which is preliminary data.</text>
</comment>
<evidence type="ECO:0000313" key="1">
    <source>
        <dbReference type="EMBL" id="MCQ4629903.1"/>
    </source>
</evidence>
<sequence>MAALAEQLQASMVELQPMPDAAMNSINDAHSAVVEALAAMPVTKSSELADKLRVLAYLVEGDEGGALNLETVMLQAVLHDLGAYRIREAIAEGFGVVETIYGDLLQLRAGEYARIDRPN</sequence>
<dbReference type="RefSeq" id="WP_256116074.1">
    <property type="nucleotide sequence ID" value="NZ_WHSB02000002.1"/>
</dbReference>
<gene>
    <name evidence="1" type="ORF">GB927_007660</name>
</gene>
<evidence type="ECO:0000313" key="2">
    <source>
        <dbReference type="Proteomes" id="UP000996601"/>
    </source>
</evidence>